<protein>
    <submittedName>
        <fullName evidence="2">MBL fold metallo-hydrolase</fullName>
        <ecNumber evidence="2">3.-.-.-</ecNumber>
    </submittedName>
</protein>
<dbReference type="RefSeq" id="WP_371843919.1">
    <property type="nucleotide sequence ID" value="NZ_JBGMEL010000012.1"/>
</dbReference>
<dbReference type="Proteomes" id="UP001569414">
    <property type="component" value="Unassembled WGS sequence"/>
</dbReference>
<evidence type="ECO:0000313" key="3">
    <source>
        <dbReference type="Proteomes" id="UP001569414"/>
    </source>
</evidence>
<keyword evidence="2" id="KW-0378">Hydrolase</keyword>
<dbReference type="EMBL" id="JBGMEL010000012">
    <property type="protein sequence ID" value="MFA0791459.1"/>
    <property type="molecule type" value="Genomic_DNA"/>
</dbReference>
<evidence type="ECO:0000259" key="1">
    <source>
        <dbReference type="SMART" id="SM00849"/>
    </source>
</evidence>
<dbReference type="InterPro" id="IPR001279">
    <property type="entry name" value="Metallo-B-lactamas"/>
</dbReference>
<gene>
    <name evidence="2" type="ORF">ACCI51_12950</name>
</gene>
<name>A0ABV4NQJ6_9GAMM</name>
<sequence length="273" mass="30982">MSVRESFRYQDLDALRVGRFNLGVNTTFIVYRLKGTVIDTGPSNQWKYVKPFIQSAPLRQLLLTHHHEDHSGNAGAIQKITGVQAYAPELTIDILKRGFRIPPMQKLFWGSAGKADVALLPRDISIGPDKVEPLFSPGHAKDMTCYLLPERGWLFSADLFIANYLKFLRIDENIPTLLNSIKSVLEHPFDVILCPHRGVVEDGWQQLNKKYEYILSLSADAQEFEKQGLPLDQITFRLLGKEGLLSIMTGYNFCKRNLIASCLKVDLNTMARF</sequence>
<dbReference type="GO" id="GO:0016787">
    <property type="term" value="F:hydrolase activity"/>
    <property type="evidence" value="ECO:0007669"/>
    <property type="project" value="UniProtKB-KW"/>
</dbReference>
<dbReference type="Pfam" id="PF00753">
    <property type="entry name" value="Lactamase_B"/>
    <property type="match status" value="1"/>
</dbReference>
<dbReference type="SMART" id="SM00849">
    <property type="entry name" value="Lactamase_B"/>
    <property type="match status" value="1"/>
</dbReference>
<proteinExistence type="predicted"/>
<reference evidence="2 3" key="1">
    <citation type="submission" date="2024-08" db="EMBL/GenBank/DDBJ databases">
        <authorList>
            <person name="Ishaq N."/>
        </authorList>
    </citation>
    <scope>NUCLEOTIDE SEQUENCE [LARGE SCALE GENOMIC DNA]</scope>
    <source>
        <strain evidence="2 3">JCM 30400</strain>
    </source>
</reference>
<evidence type="ECO:0000313" key="2">
    <source>
        <dbReference type="EMBL" id="MFA0791459.1"/>
    </source>
</evidence>
<dbReference type="InterPro" id="IPR050855">
    <property type="entry name" value="NDM-1-like"/>
</dbReference>
<accession>A0ABV4NQJ6</accession>
<organism evidence="2 3">
    <name type="scientific">Microbulbifer echini</name>
    <dbReference type="NCBI Taxonomy" id="1529067"/>
    <lineage>
        <taxon>Bacteria</taxon>
        <taxon>Pseudomonadati</taxon>
        <taxon>Pseudomonadota</taxon>
        <taxon>Gammaproteobacteria</taxon>
        <taxon>Cellvibrionales</taxon>
        <taxon>Microbulbiferaceae</taxon>
        <taxon>Microbulbifer</taxon>
    </lineage>
</organism>
<keyword evidence="3" id="KW-1185">Reference proteome</keyword>
<comment type="caution">
    <text evidence="2">The sequence shown here is derived from an EMBL/GenBank/DDBJ whole genome shotgun (WGS) entry which is preliminary data.</text>
</comment>
<dbReference type="Gene3D" id="3.60.15.10">
    <property type="entry name" value="Ribonuclease Z/Hydroxyacylglutathione hydrolase-like"/>
    <property type="match status" value="1"/>
</dbReference>
<dbReference type="EC" id="3.-.-.-" evidence="2"/>
<dbReference type="SUPFAM" id="SSF56281">
    <property type="entry name" value="Metallo-hydrolase/oxidoreductase"/>
    <property type="match status" value="1"/>
</dbReference>
<dbReference type="InterPro" id="IPR036866">
    <property type="entry name" value="RibonucZ/Hydroxyglut_hydro"/>
</dbReference>
<feature type="domain" description="Metallo-beta-lactamase" evidence="1">
    <location>
        <begin position="23"/>
        <end position="196"/>
    </location>
</feature>
<dbReference type="PANTHER" id="PTHR42951">
    <property type="entry name" value="METALLO-BETA-LACTAMASE DOMAIN-CONTAINING"/>
    <property type="match status" value="1"/>
</dbReference>